<evidence type="ECO:0000313" key="12">
    <source>
        <dbReference type="WBParaSite" id="DME_0000367401-mRNA-1"/>
    </source>
</evidence>
<keyword evidence="4" id="KW-0677">Repeat</keyword>
<dbReference type="AlphaFoldDB" id="A0A0N4U9C3"/>
<feature type="disulfide bond" evidence="8">
    <location>
        <begin position="170"/>
        <end position="185"/>
    </location>
</feature>
<dbReference type="STRING" id="318479.A0A0N4U9C3"/>
<evidence type="ECO:0000256" key="6">
    <source>
        <dbReference type="ARBA" id="ARBA00023136"/>
    </source>
</evidence>
<feature type="disulfide bond" evidence="8">
    <location>
        <begin position="259"/>
        <end position="274"/>
    </location>
</feature>
<dbReference type="PANTHER" id="PTHR24270">
    <property type="entry name" value="LOW-DENSITY LIPOPROTEIN RECEPTOR-RELATED"/>
    <property type="match status" value="1"/>
</dbReference>
<dbReference type="PROSITE" id="PS50068">
    <property type="entry name" value="LDLRA_2"/>
    <property type="match status" value="7"/>
</dbReference>
<dbReference type="SMART" id="SM00192">
    <property type="entry name" value="LDLa"/>
    <property type="match status" value="7"/>
</dbReference>
<dbReference type="PANTHER" id="PTHR24270:SF59">
    <property type="entry name" value="LDL RECEPTOR REPEAT-CONTAINING PROTEIN EGG-1-RELATED"/>
    <property type="match status" value="1"/>
</dbReference>
<keyword evidence="3" id="KW-0812">Transmembrane</keyword>
<reference evidence="9 11" key="2">
    <citation type="submission" date="2018-11" db="EMBL/GenBank/DDBJ databases">
        <authorList>
            <consortium name="Pathogen Informatics"/>
        </authorList>
    </citation>
    <scope>NUCLEOTIDE SEQUENCE [LARGE SCALE GENOMIC DNA]</scope>
</reference>
<evidence type="ECO:0000256" key="5">
    <source>
        <dbReference type="ARBA" id="ARBA00022989"/>
    </source>
</evidence>
<dbReference type="GO" id="GO:0012505">
    <property type="term" value="C:endomembrane system"/>
    <property type="evidence" value="ECO:0007669"/>
    <property type="project" value="UniProtKB-SubCell"/>
</dbReference>
<dbReference type="Proteomes" id="UP000038040">
    <property type="component" value="Unplaced"/>
</dbReference>
<keyword evidence="6" id="KW-0472">Membrane</keyword>
<gene>
    <name evidence="9" type="ORF">DME_LOCUS7679</name>
</gene>
<dbReference type="SUPFAM" id="SSF57424">
    <property type="entry name" value="LDL receptor-like module"/>
    <property type="match status" value="6"/>
</dbReference>
<evidence type="ECO:0000313" key="11">
    <source>
        <dbReference type="Proteomes" id="UP000274756"/>
    </source>
</evidence>
<accession>A0A0N4U9C3</accession>
<dbReference type="OrthoDB" id="10062665at2759"/>
<evidence type="ECO:0000313" key="9">
    <source>
        <dbReference type="EMBL" id="VDN57706.1"/>
    </source>
</evidence>
<proteinExistence type="predicted"/>
<dbReference type="Pfam" id="PF00057">
    <property type="entry name" value="Ldl_recept_a"/>
    <property type="match status" value="4"/>
</dbReference>
<dbReference type="GO" id="GO:0016192">
    <property type="term" value="P:vesicle-mediated transport"/>
    <property type="evidence" value="ECO:0007669"/>
    <property type="project" value="UniProtKB-ARBA"/>
</dbReference>
<name>A0A0N4U9C3_DRAME</name>
<dbReference type="InterPro" id="IPR050685">
    <property type="entry name" value="LDLR"/>
</dbReference>
<comment type="caution">
    <text evidence="8">Lacks conserved residue(s) required for the propagation of feature annotation.</text>
</comment>
<evidence type="ECO:0000256" key="3">
    <source>
        <dbReference type="ARBA" id="ARBA00022692"/>
    </source>
</evidence>
<evidence type="ECO:0000256" key="7">
    <source>
        <dbReference type="ARBA" id="ARBA00023157"/>
    </source>
</evidence>
<comment type="subcellular location">
    <subcellularLocation>
        <location evidence="2">Endomembrane system</location>
    </subcellularLocation>
    <subcellularLocation>
        <location evidence="1">Membrane</location>
        <topology evidence="1">Single-pass membrane protein</topology>
    </subcellularLocation>
</comment>
<evidence type="ECO:0000256" key="2">
    <source>
        <dbReference type="ARBA" id="ARBA00004308"/>
    </source>
</evidence>
<dbReference type="EMBL" id="UYYG01001162">
    <property type="protein sequence ID" value="VDN57706.1"/>
    <property type="molecule type" value="Genomic_DNA"/>
</dbReference>
<dbReference type="GO" id="GO:0005886">
    <property type="term" value="C:plasma membrane"/>
    <property type="evidence" value="ECO:0007669"/>
    <property type="project" value="TreeGrafter"/>
</dbReference>
<keyword evidence="11" id="KW-1185">Reference proteome</keyword>
<dbReference type="PRINTS" id="PR00261">
    <property type="entry name" value="LDLRECEPTOR"/>
</dbReference>
<sequence>MRKLKNYICPSVLVQKAMARIEHLNNICHTTFNCSTQKKYVKCLRGMKLCDGVRDCVDNSDEELYCKSKCSENEMICEGTRKCLPLEFKCNGDFDCEGGDDEEFCENRCVGGSKWCAVSKKCIPSWQICNGIDECGDGSDEEQCDCQLCSGSNKALCAITKKCITREKICDRNEDCHYGEDELQCPGGCFEVLVKQHEEMIECADKKKYVKKYACSGMLDQCKHFCEECDKELAFRCGNGLCIPRNKFINIYLIYLIVCDGNNDCNDHSDEMKCGCSDIKSLNETATFFFCNVSAKGVRKCISISQRCDGYLDCEDGADEINCNECTTNSNAIYCNLTRTCLASIKRCDGVQDCPNDIDEFECSCKECNIHANPMYYCSDSARCYRHNKICNPFSTCPYPQDSDRQYCAYKDRIL</sequence>
<keyword evidence="5" id="KW-1133">Transmembrane helix</keyword>
<dbReference type="WBParaSite" id="DME_0000367401-mRNA-1">
    <property type="protein sequence ID" value="DME_0000367401-mRNA-1"/>
    <property type="gene ID" value="DME_0000367401"/>
</dbReference>
<feature type="disulfide bond" evidence="8">
    <location>
        <begin position="90"/>
        <end position="105"/>
    </location>
</feature>
<dbReference type="Proteomes" id="UP000274756">
    <property type="component" value="Unassembled WGS sequence"/>
</dbReference>
<feature type="disulfide bond" evidence="8">
    <location>
        <begin position="348"/>
        <end position="363"/>
    </location>
</feature>
<dbReference type="CDD" id="cd00112">
    <property type="entry name" value="LDLa"/>
    <property type="match status" value="4"/>
</dbReference>
<dbReference type="PROSITE" id="PS01209">
    <property type="entry name" value="LDLRA_1"/>
    <property type="match status" value="1"/>
</dbReference>
<feature type="disulfide bond" evidence="8">
    <location>
        <begin position="308"/>
        <end position="323"/>
    </location>
</feature>
<reference evidence="12" key="1">
    <citation type="submission" date="2017-02" db="UniProtKB">
        <authorList>
            <consortium name="WormBaseParasite"/>
        </authorList>
    </citation>
    <scope>IDENTIFICATION</scope>
</reference>
<evidence type="ECO:0000256" key="1">
    <source>
        <dbReference type="ARBA" id="ARBA00004167"/>
    </source>
</evidence>
<dbReference type="InterPro" id="IPR036055">
    <property type="entry name" value="LDL_receptor-like_sf"/>
</dbReference>
<feature type="disulfide bond" evidence="8">
    <location>
        <begin position="129"/>
        <end position="144"/>
    </location>
</feature>
<evidence type="ECO:0000256" key="4">
    <source>
        <dbReference type="ARBA" id="ARBA00022737"/>
    </source>
</evidence>
<dbReference type="Gene3D" id="4.10.400.10">
    <property type="entry name" value="Low-density Lipoprotein Receptor"/>
    <property type="match status" value="6"/>
</dbReference>
<evidence type="ECO:0000313" key="10">
    <source>
        <dbReference type="Proteomes" id="UP000038040"/>
    </source>
</evidence>
<keyword evidence="7 8" id="KW-1015">Disulfide bond</keyword>
<protein>
    <submittedName>
        <fullName evidence="12">Low-density lipoprotein receptor-related protein 2</fullName>
    </submittedName>
</protein>
<evidence type="ECO:0000256" key="8">
    <source>
        <dbReference type="PROSITE-ProRule" id="PRU00124"/>
    </source>
</evidence>
<organism evidence="10 12">
    <name type="scientific">Dracunculus medinensis</name>
    <name type="common">Guinea worm</name>
    <dbReference type="NCBI Taxonomy" id="318479"/>
    <lineage>
        <taxon>Eukaryota</taxon>
        <taxon>Metazoa</taxon>
        <taxon>Ecdysozoa</taxon>
        <taxon>Nematoda</taxon>
        <taxon>Chromadorea</taxon>
        <taxon>Rhabditida</taxon>
        <taxon>Spirurina</taxon>
        <taxon>Dracunculoidea</taxon>
        <taxon>Dracunculidae</taxon>
        <taxon>Dracunculus</taxon>
    </lineage>
</organism>
<dbReference type="InterPro" id="IPR002172">
    <property type="entry name" value="LDrepeatLR_classA_rpt"/>
</dbReference>
<dbReference type="InterPro" id="IPR023415">
    <property type="entry name" value="LDLR_class-A_CS"/>
</dbReference>